<gene>
    <name evidence="3" type="ORF">W911_00075</name>
</gene>
<feature type="compositionally biased region" description="Basic and acidic residues" evidence="1">
    <location>
        <begin position="399"/>
        <end position="412"/>
    </location>
</feature>
<name>V5SB52_9HYPH</name>
<dbReference type="Gene3D" id="3.40.30.10">
    <property type="entry name" value="Glutaredoxin"/>
    <property type="match status" value="1"/>
</dbReference>
<evidence type="ECO:0000259" key="2">
    <source>
        <dbReference type="Pfam" id="PF00578"/>
    </source>
</evidence>
<dbReference type="PANTHER" id="PTHR42852:SF13">
    <property type="entry name" value="PROTEIN DIPZ"/>
    <property type="match status" value="1"/>
</dbReference>
<evidence type="ECO:0000256" key="1">
    <source>
        <dbReference type="SAM" id="MobiDB-lite"/>
    </source>
</evidence>
<sequence length="422" mass="45720">MLDWLSKFIGRRHDAPPPSAISPIRVSLDDRIVSVRDEKGRVALIEWGEIERVHVAVDKSDPEHEIQWVLSDRDGRASLSVPMGAEGEGPFIKAMQARLADFDNMAVVEALSSPTNGEFQVWPPSTSPSKDVPMRDAAEQAVLICETQRPCLPPPDVCPVPGYGGRLISCERTSMFDPENPPELAAAAWFNADSSLTLASLKGKVVLLAAFQQHCPGSLKHGLPQAARIAGAFSDDEVVVIGLNTPFEHADKQDKAALEAFVAEHELKFPVALDKTTGGPLPETMDAFEIQGTPAVLLFDRQGRLRRHYLGQVDDLRLGAEIMALTLEARNAPREQSIALERRLAAVLADPNDHAHGDGCGCGHDHGHSHDHSHGHDHGHDHHHHAHDGGCCGGHGHKHEADHSHEHTHAGGHDGCGCGHKH</sequence>
<dbReference type="RefSeq" id="WP_023785469.1">
    <property type="nucleotide sequence ID" value="NC_022997.1"/>
</dbReference>
<dbReference type="GO" id="GO:0016209">
    <property type="term" value="F:antioxidant activity"/>
    <property type="evidence" value="ECO:0007669"/>
    <property type="project" value="InterPro"/>
</dbReference>
<reference evidence="3 4" key="1">
    <citation type="journal article" date="2014" name="Genome Announc.">
        <title>Complete Genome Sequence of Hyphomicrobium nitrativorans Strain NL23, a Denitrifying Bacterium Isolated from Biofilm of a Methanol-Fed Denitrification System Treating Seawater at the Montreal Biodome.</title>
        <authorList>
            <person name="Martineau C."/>
            <person name="Villeneuve C."/>
            <person name="Mauffrey F."/>
            <person name="Villemur R."/>
        </authorList>
    </citation>
    <scope>NUCLEOTIDE SEQUENCE [LARGE SCALE GENOMIC DNA]</scope>
    <source>
        <strain evidence="3">NL23</strain>
    </source>
</reference>
<feature type="region of interest" description="Disordered" evidence="1">
    <location>
        <begin position="366"/>
        <end position="422"/>
    </location>
</feature>
<evidence type="ECO:0000313" key="4">
    <source>
        <dbReference type="Proteomes" id="UP000018542"/>
    </source>
</evidence>
<dbReference type="InterPro" id="IPR000866">
    <property type="entry name" value="AhpC/TSA"/>
</dbReference>
<organism evidence="3 4">
    <name type="scientific">Hyphomicrobium nitrativorans NL23</name>
    <dbReference type="NCBI Taxonomy" id="1029756"/>
    <lineage>
        <taxon>Bacteria</taxon>
        <taxon>Pseudomonadati</taxon>
        <taxon>Pseudomonadota</taxon>
        <taxon>Alphaproteobacteria</taxon>
        <taxon>Hyphomicrobiales</taxon>
        <taxon>Hyphomicrobiaceae</taxon>
        <taxon>Hyphomicrobium</taxon>
    </lineage>
</organism>
<dbReference type="PANTHER" id="PTHR42852">
    <property type="entry name" value="THIOL:DISULFIDE INTERCHANGE PROTEIN DSBE"/>
    <property type="match status" value="1"/>
</dbReference>
<evidence type="ECO:0000313" key="3">
    <source>
        <dbReference type="EMBL" id="AHB47154.1"/>
    </source>
</evidence>
<proteinExistence type="predicted"/>
<protein>
    <recommendedName>
        <fullName evidence="2">Alkyl hydroperoxide reductase subunit C/ Thiol specific antioxidant domain-containing protein</fullName>
    </recommendedName>
</protein>
<dbReference type="STRING" id="1029756.W911_00075"/>
<dbReference type="Proteomes" id="UP000018542">
    <property type="component" value="Chromosome"/>
</dbReference>
<dbReference type="Pfam" id="PF00578">
    <property type="entry name" value="AhpC-TSA"/>
    <property type="match status" value="1"/>
</dbReference>
<feature type="compositionally biased region" description="Gly residues" evidence="1">
    <location>
        <begin position="413"/>
        <end position="422"/>
    </location>
</feature>
<dbReference type="PATRIC" id="fig|1029756.8.peg.16"/>
<dbReference type="KEGG" id="hni:W911_00075"/>
<dbReference type="SUPFAM" id="SSF52833">
    <property type="entry name" value="Thioredoxin-like"/>
    <property type="match status" value="1"/>
</dbReference>
<dbReference type="GO" id="GO:0016491">
    <property type="term" value="F:oxidoreductase activity"/>
    <property type="evidence" value="ECO:0007669"/>
    <property type="project" value="InterPro"/>
</dbReference>
<accession>V5SB52</accession>
<dbReference type="InterPro" id="IPR050553">
    <property type="entry name" value="Thioredoxin_ResA/DsbE_sf"/>
</dbReference>
<feature type="domain" description="Alkyl hydroperoxide reductase subunit C/ Thiol specific antioxidant" evidence="2">
    <location>
        <begin position="194"/>
        <end position="307"/>
    </location>
</feature>
<feature type="compositionally biased region" description="Basic and acidic residues" evidence="1">
    <location>
        <begin position="366"/>
        <end position="380"/>
    </location>
</feature>
<dbReference type="InterPro" id="IPR036249">
    <property type="entry name" value="Thioredoxin-like_sf"/>
</dbReference>
<dbReference type="HOGENOM" id="CLU_650163_0_0_5"/>
<keyword evidence="4" id="KW-1185">Reference proteome</keyword>
<dbReference type="AlphaFoldDB" id="V5SB52"/>
<dbReference type="EMBL" id="CP006912">
    <property type="protein sequence ID" value="AHB47154.1"/>
    <property type="molecule type" value="Genomic_DNA"/>
</dbReference>